<dbReference type="EMBL" id="OX596090">
    <property type="protein sequence ID" value="CAN0544406.1"/>
    <property type="molecule type" value="Genomic_DNA"/>
</dbReference>
<proteinExistence type="predicted"/>
<organism evidence="1 2">
    <name type="scientific">Rangifer tarandus platyrhynchus</name>
    <name type="common">Svalbard reindeer</name>
    <dbReference type="NCBI Taxonomy" id="3082113"/>
    <lineage>
        <taxon>Eukaryota</taxon>
        <taxon>Metazoa</taxon>
        <taxon>Chordata</taxon>
        <taxon>Craniata</taxon>
        <taxon>Vertebrata</taxon>
        <taxon>Euteleostomi</taxon>
        <taxon>Mammalia</taxon>
        <taxon>Eutheria</taxon>
        <taxon>Laurasiatheria</taxon>
        <taxon>Artiodactyla</taxon>
        <taxon>Ruminantia</taxon>
        <taxon>Pecora</taxon>
        <taxon>Cervidae</taxon>
        <taxon>Odocoileinae</taxon>
        <taxon>Rangifer</taxon>
    </lineage>
</organism>
<reference evidence="1" key="2">
    <citation type="submission" date="2025-03" db="EMBL/GenBank/DDBJ databases">
        <authorList>
            <consortium name="ELIXIR-Norway"/>
            <consortium name="Elixir Norway"/>
        </authorList>
    </citation>
    <scope>NUCLEOTIDE SEQUENCE</scope>
</reference>
<evidence type="ECO:0000313" key="1">
    <source>
        <dbReference type="EMBL" id="CAN0544406.1"/>
    </source>
</evidence>
<sequence length="206" mass="21490">MAALSHPASQGSETLGFAEGGEDESMWSRLVLTAGRFPGGTCPCGTGSPLKGPMHVGLRSASGLSGDSAPHEEDAEHPQVAQGPAGLQVTLQGGIFLGFSPWLCPRADSLSLGEHVAFSSSDFDISFLASFTFFHLLPAGWSLWADNLVVLAAGIQDSASVQRSASPSVDGGEGLSLGLSKPELLQCRVMTSLLHPKEKHSTWHVP</sequence>
<name>A0AC60A5H9_RANTA</name>
<reference evidence="1" key="1">
    <citation type="submission" date="2023-05" db="EMBL/GenBank/DDBJ databases">
        <authorList>
            <consortium name="ELIXIR-Norway"/>
        </authorList>
    </citation>
    <scope>NUCLEOTIDE SEQUENCE</scope>
</reference>
<gene>
    <name evidence="1" type="ORF">MRATA1EN22A_LOCUS25815</name>
</gene>
<accession>A0AC60A5H9</accession>
<evidence type="ECO:0000313" key="2">
    <source>
        <dbReference type="Proteomes" id="UP001162501"/>
    </source>
</evidence>
<protein>
    <submittedName>
        <fullName evidence="1">Uncharacterized protein</fullName>
    </submittedName>
</protein>
<dbReference type="Proteomes" id="UP001162501">
    <property type="component" value="Chromosome 6"/>
</dbReference>